<dbReference type="PANTHER" id="PTHR11786">
    <property type="entry name" value="N-HYDROXYARYLAMINE O-ACETYLTRANSFERASE"/>
    <property type="match status" value="1"/>
</dbReference>
<dbReference type="InterPro" id="IPR001447">
    <property type="entry name" value="Arylamine_N-AcTrfase"/>
</dbReference>
<dbReference type="RefSeq" id="WP_105530092.1">
    <property type="nucleotide sequence ID" value="NZ_PUGF01000001.1"/>
</dbReference>
<protein>
    <submittedName>
        <fullName evidence="3">Arylamine N-acetyltransferase</fullName>
    </submittedName>
</protein>
<name>A0A2S9H5Q8_9BURK</name>
<comment type="similarity">
    <text evidence="1 2">Belongs to the arylamine N-acetyltransferase family.</text>
</comment>
<comment type="caution">
    <text evidence="3">The sequence shown here is derived from an EMBL/GenBank/DDBJ whole genome shotgun (WGS) entry which is preliminary data.</text>
</comment>
<dbReference type="Proteomes" id="UP000237839">
    <property type="component" value="Unassembled WGS sequence"/>
</dbReference>
<accession>A0A2S9H5Q8</accession>
<sequence length="254" mass="28948">MKKTSFSLEQYFNRIHFQGEARATMATVTEMMRCQLFSVPFENLDVQAGKIISLHPSDIVEKIVHRQRGGYCYEVNGLFAMALDALEIPYYFVAARPISHGGIKPKTHMAIIVLLKGEKWLCDLGFGGYGIRAPLRLNLLDTSVCQDGDLFMLSLQTEHEMVVKIHTANGWDEQYAFELAPQIWADFAAANYYNSTHRDSIFVRKLLVVLCSPNGRKILFGNTFKKLENGQQEKQFLTTENRATILREEFGLIE</sequence>
<evidence type="ECO:0000256" key="2">
    <source>
        <dbReference type="RuleBase" id="RU003452"/>
    </source>
</evidence>
<dbReference type="InterPro" id="IPR053710">
    <property type="entry name" value="Arylamine_NAT_domain_sf"/>
</dbReference>
<proteinExistence type="inferred from homology"/>
<dbReference type="Pfam" id="PF00797">
    <property type="entry name" value="Acetyltransf_2"/>
    <property type="match status" value="1"/>
</dbReference>
<dbReference type="Gene3D" id="3.30.2140.20">
    <property type="match status" value="1"/>
</dbReference>
<dbReference type="GO" id="GO:0016407">
    <property type="term" value="F:acetyltransferase activity"/>
    <property type="evidence" value="ECO:0007669"/>
    <property type="project" value="InterPro"/>
</dbReference>
<dbReference type="PRINTS" id="PR01543">
    <property type="entry name" value="ANATRNSFRASE"/>
</dbReference>
<evidence type="ECO:0000256" key="1">
    <source>
        <dbReference type="ARBA" id="ARBA00006547"/>
    </source>
</evidence>
<reference evidence="3 4" key="1">
    <citation type="submission" date="2018-02" db="EMBL/GenBank/DDBJ databases">
        <title>Solimicrobium silvestre gen. nov., sp. nov., isolated from alpine forest soil.</title>
        <authorList>
            <person name="Margesin R."/>
            <person name="Albuquerque L."/>
            <person name="Zhang D.-C."/>
            <person name="Froufe H.J.C."/>
            <person name="Severino R."/>
            <person name="Roxo I."/>
            <person name="Egas C."/>
            <person name="Da Costa M.S."/>
        </authorList>
    </citation>
    <scope>NUCLEOTIDE SEQUENCE [LARGE SCALE GENOMIC DNA]</scope>
    <source>
        <strain evidence="3 4">S20-91</strain>
    </source>
</reference>
<gene>
    <name evidence="3" type="ORF">S2091_0411</name>
</gene>
<dbReference type="SUPFAM" id="SSF54001">
    <property type="entry name" value="Cysteine proteinases"/>
    <property type="match status" value="1"/>
</dbReference>
<keyword evidence="3" id="KW-0808">Transferase</keyword>
<dbReference type="EMBL" id="PUGF01000001">
    <property type="protein sequence ID" value="PRC95216.1"/>
    <property type="molecule type" value="Genomic_DNA"/>
</dbReference>
<keyword evidence="4" id="KW-1185">Reference proteome</keyword>
<dbReference type="PANTHER" id="PTHR11786:SF0">
    <property type="entry name" value="ARYLAMINE N-ACETYLTRANSFERASE 4-RELATED"/>
    <property type="match status" value="1"/>
</dbReference>
<organism evidence="3 4">
    <name type="scientific">Solimicrobium silvestre</name>
    <dbReference type="NCBI Taxonomy" id="2099400"/>
    <lineage>
        <taxon>Bacteria</taxon>
        <taxon>Pseudomonadati</taxon>
        <taxon>Pseudomonadota</taxon>
        <taxon>Betaproteobacteria</taxon>
        <taxon>Burkholderiales</taxon>
        <taxon>Oxalobacteraceae</taxon>
        <taxon>Solimicrobium</taxon>
    </lineage>
</organism>
<dbReference type="AlphaFoldDB" id="A0A2S9H5Q8"/>
<dbReference type="InterPro" id="IPR038765">
    <property type="entry name" value="Papain-like_cys_pep_sf"/>
</dbReference>
<evidence type="ECO:0000313" key="3">
    <source>
        <dbReference type="EMBL" id="PRC95216.1"/>
    </source>
</evidence>
<dbReference type="OrthoDB" id="7181050at2"/>
<evidence type="ECO:0000313" key="4">
    <source>
        <dbReference type="Proteomes" id="UP000237839"/>
    </source>
</evidence>